<proteinExistence type="predicted"/>
<dbReference type="EMBL" id="CP165647">
    <property type="protein sequence ID" value="XDU61287.1"/>
    <property type="molecule type" value="Genomic_DNA"/>
</dbReference>
<protein>
    <submittedName>
        <fullName evidence="1">Uncharacterized protein</fullName>
    </submittedName>
</protein>
<name>A0AB39V1T7_9FUSO</name>
<gene>
    <name evidence="1" type="ORF">AB8B28_06380</name>
</gene>
<sequence length="429" mass="52221">MNRENEIFEKEMLGKSLREMFFELNVETEDRFQKIKDEFLKVHIWGNTGEEDVFIETVLTDKNEVFKLDGVFFPVIDKLTDKVDTFDESYKNIYLEDVYLNVEFRKISDIADREFLAWVHIDEANYELKVVLEKDERYFEEIKKLYNSFELNGKIWKTLNMAHFARCFRIRLNEYDFEMSQEILEKIQNGEYKITYDFEEYEEKILRNKELLWNIEKKKIISTIFVRPTKIDLSFEYTVNFEDNEQILVSNYENEDILCCYQSDKNKLSIISKKNTGDIWNIFSIKSIEKCRKMLEIYQKNNENSENYFHFTNVKNESFIDKIQRKNKKTRSRSFLEKYFLEYEFIKNEILLKDLNFNEKIEGNLNIYDCNENLRNDFEKSYFEKKINLNLFVEIKNFDEYSEDKISFVISEIQNNFEEFTCRGYLYGE</sequence>
<organism evidence="1">
    <name type="scientific">Leptotrichia alba</name>
    <dbReference type="NCBI Taxonomy" id="3239304"/>
    <lineage>
        <taxon>Bacteria</taxon>
        <taxon>Fusobacteriati</taxon>
        <taxon>Fusobacteriota</taxon>
        <taxon>Fusobacteriia</taxon>
        <taxon>Fusobacteriales</taxon>
        <taxon>Leptotrichiaceae</taxon>
        <taxon>Leptotrichia</taxon>
    </lineage>
</organism>
<dbReference type="KEGG" id="lala:AB8B28_06380"/>
<accession>A0AB39V1T7</accession>
<dbReference type="RefSeq" id="WP_369714760.1">
    <property type="nucleotide sequence ID" value="NZ_CP165647.1"/>
</dbReference>
<dbReference type="AlphaFoldDB" id="A0AB39V1T7"/>
<evidence type="ECO:0000313" key="1">
    <source>
        <dbReference type="EMBL" id="XDU61287.1"/>
    </source>
</evidence>
<reference evidence="1" key="1">
    <citation type="submission" date="2024-07" db="EMBL/GenBank/DDBJ databases">
        <authorList>
            <person name="Li X.-J."/>
            <person name="Wang X."/>
        </authorList>
    </citation>
    <scope>NUCLEOTIDE SEQUENCE</scope>
    <source>
        <strain evidence="1">HSP-536</strain>
    </source>
</reference>